<evidence type="ECO:0000313" key="1">
    <source>
        <dbReference type="EMBL" id="RGS36942.1"/>
    </source>
</evidence>
<evidence type="ECO:0000313" key="2">
    <source>
        <dbReference type="Proteomes" id="UP000283295"/>
    </source>
</evidence>
<protein>
    <recommendedName>
        <fullName evidence="3">Flagellar biosynthetic protein fliU</fullName>
    </recommendedName>
</protein>
<reference evidence="1 2" key="1">
    <citation type="submission" date="2018-08" db="EMBL/GenBank/DDBJ databases">
        <title>A genome reference for cultivated species of the human gut microbiota.</title>
        <authorList>
            <person name="Zou Y."/>
            <person name="Xue W."/>
            <person name="Luo G."/>
        </authorList>
    </citation>
    <scope>NUCLEOTIDE SEQUENCE [LARGE SCALE GENOMIC DNA]</scope>
    <source>
        <strain evidence="1 2">AF22-21</strain>
    </source>
</reference>
<accession>A0A412II86</accession>
<evidence type="ECO:0008006" key="3">
    <source>
        <dbReference type="Google" id="ProtNLM"/>
    </source>
</evidence>
<proteinExistence type="predicted"/>
<sequence length="398" mass="46904">MIIYKGVHMIYTYPDYYKKFSCIADKCPDTCCGKWQIVIDDDSLERYQEYDGDYRPELYRKVNWNEGVFRHGRNGKCAFLRDDLLCDMYIHMGKDSLCTTCREYPRHTEEFENVREISLSLSCPEVARMLMNITGKVTFVTEEDDEDEVFDDFDYFLYSNLEDIREAILNVIQDRSVDIRSRIERVIQIGASAQRHYDEGDLVMWDECEEQDKPEIHGEHEEYMLLQKQAMFLIEDLELLYDDWDDVLIESQELLFGGGEETFTENRRLFEAWWRSNCEVTGCHLGQKSDIAESVVTEDNVIEGEHRMTMDIFLEQIIVYFISIYLLGAVYDDNISGKVNACVGHAVELYMLLMARWLRNGETLSADDLIELSYRYSREIEHSDENLEQVEVLDWFGL</sequence>
<organism evidence="1 2">
    <name type="scientific">Coprococcus eutactus</name>
    <dbReference type="NCBI Taxonomy" id="33043"/>
    <lineage>
        <taxon>Bacteria</taxon>
        <taxon>Bacillati</taxon>
        <taxon>Bacillota</taxon>
        <taxon>Clostridia</taxon>
        <taxon>Lachnospirales</taxon>
        <taxon>Lachnospiraceae</taxon>
        <taxon>Coprococcus</taxon>
    </lineage>
</organism>
<dbReference type="OrthoDB" id="86584at2"/>
<dbReference type="AlphaFoldDB" id="A0A412II86"/>
<dbReference type="Proteomes" id="UP000283295">
    <property type="component" value="Unassembled WGS sequence"/>
</dbReference>
<name>A0A412II86_9FIRM</name>
<dbReference type="EMBL" id="QRVK01000048">
    <property type="protein sequence ID" value="RGS36942.1"/>
    <property type="molecule type" value="Genomic_DNA"/>
</dbReference>
<dbReference type="NCBIfam" id="NF038110">
    <property type="entry name" value="Lys_methyl_FliB"/>
    <property type="match status" value="1"/>
</dbReference>
<comment type="caution">
    <text evidence="1">The sequence shown here is derived from an EMBL/GenBank/DDBJ whole genome shotgun (WGS) entry which is preliminary data.</text>
</comment>
<gene>
    <name evidence="1" type="ORF">DWX94_12670</name>
</gene>